<keyword evidence="3" id="KW-1185">Reference proteome</keyword>
<proteinExistence type="predicted"/>
<dbReference type="SUPFAM" id="SSF52402">
    <property type="entry name" value="Adenine nucleotide alpha hydrolases-like"/>
    <property type="match status" value="1"/>
</dbReference>
<dbReference type="EMBL" id="MAMP01000020">
    <property type="protein sequence ID" value="OES45172.1"/>
    <property type="molecule type" value="Genomic_DNA"/>
</dbReference>
<dbReference type="Gene3D" id="3.40.50.620">
    <property type="entry name" value="HUPs"/>
    <property type="match status" value="1"/>
</dbReference>
<dbReference type="InterPro" id="IPR014729">
    <property type="entry name" value="Rossmann-like_a/b/a_fold"/>
</dbReference>
<protein>
    <recommendedName>
        <fullName evidence="1">Diphthamide synthase domain-containing protein</fullName>
    </recommendedName>
</protein>
<feature type="domain" description="Diphthamide synthase" evidence="1">
    <location>
        <begin position="8"/>
        <end position="211"/>
    </location>
</feature>
<accession>A0A1E7DQ11</accession>
<dbReference type="Proteomes" id="UP000095658">
    <property type="component" value="Unassembled WGS sequence"/>
</dbReference>
<name>A0A1E7DQ11_9BACI</name>
<dbReference type="Gene3D" id="3.90.1490.10">
    <property type="entry name" value="putative n-type atp pyrophosphatase, domain 2"/>
    <property type="match status" value="1"/>
</dbReference>
<organism evidence="2 3">
    <name type="scientific">Domibacillus iocasae</name>
    <dbReference type="NCBI Taxonomy" id="1714016"/>
    <lineage>
        <taxon>Bacteria</taxon>
        <taxon>Bacillati</taxon>
        <taxon>Bacillota</taxon>
        <taxon>Bacilli</taxon>
        <taxon>Bacillales</taxon>
        <taxon>Bacillaceae</taxon>
        <taxon>Domibacillus</taxon>
    </lineage>
</organism>
<comment type="caution">
    <text evidence="2">The sequence shown here is derived from an EMBL/GenBank/DDBJ whole genome shotgun (WGS) entry which is preliminary data.</text>
</comment>
<evidence type="ECO:0000313" key="3">
    <source>
        <dbReference type="Proteomes" id="UP000095658"/>
    </source>
</evidence>
<dbReference type="RefSeq" id="WP_069938053.1">
    <property type="nucleotide sequence ID" value="NZ_MAMP01000020.1"/>
</dbReference>
<evidence type="ECO:0000259" key="1">
    <source>
        <dbReference type="Pfam" id="PF01902"/>
    </source>
</evidence>
<gene>
    <name evidence="2" type="ORF">BA724_03960</name>
</gene>
<dbReference type="STRING" id="1714016.BA724_03960"/>
<dbReference type="AlphaFoldDB" id="A0A1E7DQ11"/>
<dbReference type="Pfam" id="PF01902">
    <property type="entry name" value="Diphthami_syn_2"/>
    <property type="match status" value="1"/>
</dbReference>
<sequence length="222" mass="25184">MERAKRYALSWSGGKDCMMVLDKMKKQQMDVVCLITTAPIETGRTFGHDEKMELIEAQGNTLDLPVHFIRCRYDHYTEDFIQDLNTLKESFSLDGIAYGDIYTDAHFEWGENTAAAAGLKAIFPLRAEPVKAAGMLEEFIDTGYKAIVIRIRKDRLTSDFLGKQLDWSFAEKINETTCCPMGENGEYHTFVYDGPLFQKAIPIHTGKVIESDATYRLELSLS</sequence>
<dbReference type="InterPro" id="IPR002761">
    <property type="entry name" value="Diphthami_syn_dom"/>
</dbReference>
<reference evidence="2 3" key="1">
    <citation type="submission" date="2016-06" db="EMBL/GenBank/DDBJ databases">
        <title>Domibacillus iocasae genome sequencing.</title>
        <authorList>
            <person name="Verma A."/>
            <person name="Pal Y."/>
            <person name="Ojha A.K."/>
            <person name="Krishnamurthi S."/>
        </authorList>
    </citation>
    <scope>NUCLEOTIDE SEQUENCE [LARGE SCALE GENOMIC DNA]</scope>
    <source>
        <strain evidence="2 3">DSM 29979</strain>
    </source>
</reference>
<evidence type="ECO:0000313" key="2">
    <source>
        <dbReference type="EMBL" id="OES45172.1"/>
    </source>
</evidence>